<reference evidence="1" key="1">
    <citation type="journal article" date="2014" name="Front. Microbiol.">
        <title>High frequency of phylogenetically diverse reductive dehalogenase-homologous genes in deep subseafloor sedimentary metagenomes.</title>
        <authorList>
            <person name="Kawai M."/>
            <person name="Futagami T."/>
            <person name="Toyoda A."/>
            <person name="Takaki Y."/>
            <person name="Nishi S."/>
            <person name="Hori S."/>
            <person name="Arai W."/>
            <person name="Tsubouchi T."/>
            <person name="Morono Y."/>
            <person name="Uchiyama I."/>
            <person name="Ito T."/>
            <person name="Fujiyama A."/>
            <person name="Inagaki F."/>
            <person name="Takami H."/>
        </authorList>
    </citation>
    <scope>NUCLEOTIDE SEQUENCE</scope>
    <source>
        <strain evidence="1">Expedition CK06-06</strain>
    </source>
</reference>
<sequence>MKKSEEAPGGNWGYRDAGELASRYDELSAFYAFKNSWASRRKQLDQEGRREDYRLPFQRDRDRIIHSRSFRRLKHKTQVYLSIGGDHYRTRLT</sequence>
<evidence type="ECO:0008006" key="2">
    <source>
        <dbReference type="Google" id="ProtNLM"/>
    </source>
</evidence>
<dbReference type="EMBL" id="BARW01030588">
    <property type="protein sequence ID" value="GAJ07564.1"/>
    <property type="molecule type" value="Genomic_DNA"/>
</dbReference>
<comment type="caution">
    <text evidence="1">The sequence shown here is derived from an EMBL/GenBank/DDBJ whole genome shotgun (WGS) entry which is preliminary data.</text>
</comment>
<dbReference type="Gene3D" id="1.10.3210.10">
    <property type="entry name" value="Hypothetical protein af1432"/>
    <property type="match status" value="1"/>
</dbReference>
<accession>X1TQP3</accession>
<name>X1TQP3_9ZZZZ</name>
<organism evidence="1">
    <name type="scientific">marine sediment metagenome</name>
    <dbReference type="NCBI Taxonomy" id="412755"/>
    <lineage>
        <taxon>unclassified sequences</taxon>
        <taxon>metagenomes</taxon>
        <taxon>ecological metagenomes</taxon>
    </lineage>
</organism>
<dbReference type="AlphaFoldDB" id="X1TQP3"/>
<protein>
    <recommendedName>
        <fullName evidence="2">Deoxyguanosinetriphosphate triphosphohydrolase</fullName>
    </recommendedName>
</protein>
<proteinExistence type="predicted"/>
<feature type="non-terminal residue" evidence="1">
    <location>
        <position position="93"/>
    </location>
</feature>
<evidence type="ECO:0000313" key="1">
    <source>
        <dbReference type="EMBL" id="GAJ07564.1"/>
    </source>
</evidence>
<dbReference type="SUPFAM" id="SSF109604">
    <property type="entry name" value="HD-domain/PDEase-like"/>
    <property type="match status" value="1"/>
</dbReference>
<gene>
    <name evidence="1" type="ORF">S12H4_48867</name>
</gene>